<dbReference type="InterPro" id="IPR002777">
    <property type="entry name" value="PFD_beta-like"/>
</dbReference>
<protein>
    <recommendedName>
        <fullName evidence="5">Prefoldin subunit 6</fullName>
    </recommendedName>
</protein>
<proteinExistence type="inferred from homology"/>
<evidence type="ECO:0000256" key="6">
    <source>
        <dbReference type="SAM" id="Coils"/>
    </source>
</evidence>
<dbReference type="GO" id="GO:0051082">
    <property type="term" value="F:unfolded protein binding"/>
    <property type="evidence" value="ECO:0007669"/>
    <property type="project" value="InterPro"/>
</dbReference>
<evidence type="ECO:0000256" key="2">
    <source>
        <dbReference type="ARBA" id="ARBA00023186"/>
    </source>
</evidence>
<dbReference type="SUPFAM" id="SSF46579">
    <property type="entry name" value="Prefoldin"/>
    <property type="match status" value="1"/>
</dbReference>
<evidence type="ECO:0000313" key="9">
    <source>
        <dbReference type="Proteomes" id="UP001474421"/>
    </source>
</evidence>
<evidence type="ECO:0000256" key="1">
    <source>
        <dbReference type="ARBA" id="ARBA00008045"/>
    </source>
</evidence>
<dbReference type="AlphaFoldDB" id="A0AAW1BTV7"/>
<dbReference type="Gene3D" id="1.10.287.370">
    <property type="match status" value="1"/>
</dbReference>
<comment type="function">
    <text evidence="3">Binds specifically to cytosolic chaperonin (c-CPN) and transfers target proteins to it. Binds to nascent polypeptide chain and promotes folding in an environment in which there are many competing pathways for nonnative proteins.</text>
</comment>
<dbReference type="GO" id="GO:0051087">
    <property type="term" value="F:protein-folding chaperone binding"/>
    <property type="evidence" value="ECO:0007669"/>
    <property type="project" value="TreeGrafter"/>
</dbReference>
<feature type="coiled-coil region" evidence="6">
    <location>
        <begin position="182"/>
        <end position="209"/>
    </location>
</feature>
<evidence type="ECO:0000313" key="8">
    <source>
        <dbReference type="EMBL" id="KAK9405296.1"/>
    </source>
</evidence>
<dbReference type="GO" id="GO:0016272">
    <property type="term" value="C:prefoldin complex"/>
    <property type="evidence" value="ECO:0007669"/>
    <property type="project" value="InterPro"/>
</dbReference>
<evidence type="ECO:0000256" key="5">
    <source>
        <dbReference type="ARBA" id="ARBA00067453"/>
    </source>
</evidence>
<dbReference type="PANTHER" id="PTHR21431:SF0">
    <property type="entry name" value="PREFOLDIN SUBUNIT 6"/>
    <property type="match status" value="1"/>
</dbReference>
<dbReference type="InterPro" id="IPR009053">
    <property type="entry name" value="Prefoldin"/>
</dbReference>
<reference evidence="8 9" key="1">
    <citation type="journal article" date="2024" name="Proc. Natl. Acad. Sci. U.S.A.">
        <title>The genetic regulatory architecture and epigenomic basis for age-related changes in rattlesnake venom.</title>
        <authorList>
            <person name="Hogan M.P."/>
            <person name="Holding M.L."/>
            <person name="Nystrom G.S."/>
            <person name="Colston T.J."/>
            <person name="Bartlett D.A."/>
            <person name="Mason A.J."/>
            <person name="Ellsworth S.A."/>
            <person name="Rautsaw R.M."/>
            <person name="Lawrence K.C."/>
            <person name="Strickland J.L."/>
            <person name="He B."/>
            <person name="Fraser P."/>
            <person name="Margres M.J."/>
            <person name="Gilbert D.M."/>
            <person name="Gibbs H.L."/>
            <person name="Parkinson C.L."/>
            <person name="Rokyta D.R."/>
        </authorList>
    </citation>
    <scope>NUCLEOTIDE SEQUENCE [LARGE SCALE GENOMIC DNA]</scope>
    <source>
        <strain evidence="8">DRR0105</strain>
    </source>
</reference>
<dbReference type="Pfam" id="PF01920">
    <property type="entry name" value="Prefoldin_2"/>
    <property type="match status" value="1"/>
</dbReference>
<keyword evidence="6" id="KW-0175">Coiled coil</keyword>
<accession>A0AAW1BTV7</accession>
<dbReference type="Proteomes" id="UP001474421">
    <property type="component" value="Unassembled WGS sequence"/>
</dbReference>
<evidence type="ECO:0000256" key="7">
    <source>
        <dbReference type="SAM" id="MobiDB-lite"/>
    </source>
</evidence>
<keyword evidence="2" id="KW-0143">Chaperone</keyword>
<dbReference type="GO" id="GO:0051131">
    <property type="term" value="P:chaperone-mediated protein complex assembly"/>
    <property type="evidence" value="ECO:0007669"/>
    <property type="project" value="TreeGrafter"/>
</dbReference>
<comment type="subunit">
    <text evidence="4">Heterohexamer of two PFD-alpha type and four PFD-beta type subunits. Component of the PAQosome complex which is responsible for the biogenesis of several protein complexes and which consists of R2TP complex members RUVBL1, RUVBL2, RPAP3 and PIH1D1, URI complex members PFDN2, PFDN6, PDRG1, UXT and URI1 as well as ASDURF, POLR2E and DNAAF10/WDR92.</text>
</comment>
<evidence type="ECO:0000256" key="4">
    <source>
        <dbReference type="ARBA" id="ARBA00064783"/>
    </source>
</evidence>
<dbReference type="PANTHER" id="PTHR21431">
    <property type="entry name" value="PREFOLDIN SUBUNIT 6"/>
    <property type="match status" value="1"/>
</dbReference>
<comment type="similarity">
    <text evidence="1">Belongs to the prefoldin subunit beta family.</text>
</comment>
<keyword evidence="9" id="KW-1185">Reference proteome</keyword>
<dbReference type="GO" id="GO:0005737">
    <property type="term" value="C:cytoplasm"/>
    <property type="evidence" value="ECO:0007669"/>
    <property type="project" value="TreeGrafter"/>
</dbReference>
<gene>
    <name evidence="8" type="ORF">NXF25_004070</name>
</gene>
<evidence type="ECO:0000256" key="3">
    <source>
        <dbReference type="ARBA" id="ARBA00024667"/>
    </source>
</evidence>
<dbReference type="GO" id="GO:0006457">
    <property type="term" value="P:protein folding"/>
    <property type="evidence" value="ECO:0007669"/>
    <property type="project" value="InterPro"/>
</dbReference>
<feature type="region of interest" description="Disordered" evidence="7">
    <location>
        <begin position="1"/>
        <end position="26"/>
    </location>
</feature>
<dbReference type="FunFam" id="1.10.287.370:FF:000003">
    <property type="entry name" value="Prefoldin subunit 6"/>
    <property type="match status" value="1"/>
</dbReference>
<name>A0AAW1BTV7_CROAD</name>
<comment type="caution">
    <text evidence="8">The sequence shown here is derived from an EMBL/GenBank/DDBJ whole genome shotgun (WGS) entry which is preliminary data.</text>
</comment>
<dbReference type="EMBL" id="JAOTOJ010000002">
    <property type="protein sequence ID" value="KAK9405296.1"/>
    <property type="molecule type" value="Genomic_DNA"/>
</dbReference>
<feature type="coiled-coil region" evidence="6">
    <location>
        <begin position="97"/>
        <end position="131"/>
    </location>
</feature>
<dbReference type="CDD" id="cd23161">
    <property type="entry name" value="Prefoldin_6"/>
    <property type="match status" value="1"/>
</dbReference>
<organism evidence="8 9">
    <name type="scientific">Crotalus adamanteus</name>
    <name type="common">Eastern diamondback rattlesnake</name>
    <dbReference type="NCBI Taxonomy" id="8729"/>
    <lineage>
        <taxon>Eukaryota</taxon>
        <taxon>Metazoa</taxon>
        <taxon>Chordata</taxon>
        <taxon>Craniata</taxon>
        <taxon>Vertebrata</taxon>
        <taxon>Euteleostomi</taxon>
        <taxon>Lepidosauria</taxon>
        <taxon>Squamata</taxon>
        <taxon>Bifurcata</taxon>
        <taxon>Unidentata</taxon>
        <taxon>Episquamata</taxon>
        <taxon>Toxicofera</taxon>
        <taxon>Serpentes</taxon>
        <taxon>Colubroidea</taxon>
        <taxon>Viperidae</taxon>
        <taxon>Crotalinae</taxon>
        <taxon>Crotalus</taxon>
    </lineage>
</organism>
<sequence>MAGTAGAGPVRSRGRRRVSSDAITPAAILKPGDSELRGGVRGFRFAGFPPSREARAAAGIGGGGAVGGCCAIPSLKEKKKKKKKGPRSMQGEKDAMGEVLQKKLQAELEKYQQMQKDLSKCMTARQKLEAQLTENHVVKEELDLLDSSNAIYKLIGPVLVKQDMEEAKATVGKRLDYITGEIKRYDTQIQDYERKSEQHREALGRLQQEFQRTQGKVSVKT</sequence>